<evidence type="ECO:0000313" key="4">
    <source>
        <dbReference type="Proteomes" id="UP000001845"/>
    </source>
</evidence>
<gene>
    <name evidence="2 3" type="primary">rbfA</name>
    <name evidence="3" type="ordered locus">MCRO_0508</name>
</gene>
<dbReference type="PANTHER" id="PTHR33515">
    <property type="entry name" value="RIBOSOME-BINDING FACTOR A, CHLOROPLASTIC-RELATED"/>
    <property type="match status" value="1"/>
</dbReference>
<keyword evidence="2" id="KW-0963">Cytoplasm</keyword>
<evidence type="ECO:0000256" key="2">
    <source>
        <dbReference type="HAMAP-Rule" id="MF_00003"/>
    </source>
</evidence>
<sequence>MNNINLNRKESQIQQLLASIISNDIKNVNVIDPVLMDVKLSADLSHCKVYVNFTSHKEKGLEALNNSAGYIRTLLAKSLNWRKVPQIHFHQDTVSEYGSKIDAILAQIKSEN</sequence>
<keyword evidence="4" id="KW-1185">Reference proteome</keyword>
<protein>
    <recommendedName>
        <fullName evidence="2">Ribosome-binding factor A</fullName>
    </recommendedName>
</protein>
<accession>D5E5T7</accession>
<dbReference type="PROSITE" id="PS01319">
    <property type="entry name" value="RBFA"/>
    <property type="match status" value="1"/>
</dbReference>
<dbReference type="SUPFAM" id="SSF89919">
    <property type="entry name" value="Ribosome-binding factor A, RbfA"/>
    <property type="match status" value="1"/>
</dbReference>
<keyword evidence="1 2" id="KW-0690">Ribosome biogenesis</keyword>
<dbReference type="HAMAP" id="MF_00003">
    <property type="entry name" value="RbfA"/>
    <property type="match status" value="1"/>
</dbReference>
<dbReference type="NCBIfam" id="TIGR00082">
    <property type="entry name" value="rbfA"/>
    <property type="match status" value="1"/>
</dbReference>
<comment type="subunit">
    <text evidence="2">Monomer. Binds 30S ribosomal subunits, but not 50S ribosomal subunits or 70S ribosomes.</text>
</comment>
<reference evidence="3 4" key="3">
    <citation type="journal article" date="2011" name="J. Bacteriol.">
        <title>Genome sequences of Mycoplasma alligatoris A21JP2T and Mycoplasma crocodyli MP145T.</title>
        <authorList>
            <person name="Brown D.R."/>
            <person name="Farmerie W.G."/>
            <person name="May M."/>
            <person name="Benders G.A."/>
            <person name="Durkin A.S."/>
            <person name="Hlavinka K."/>
            <person name="Hostetler J."/>
            <person name="Jackson J."/>
            <person name="Johnson J."/>
            <person name="Miller R.H."/>
            <person name="Paralanov V."/>
            <person name="Radune D."/>
            <person name="Szczypinski B."/>
            <person name="Glass J.I."/>
        </authorList>
    </citation>
    <scope>NUCLEOTIDE SEQUENCE [LARGE SCALE GENOMIC DNA]</scope>
    <source>
        <strain evidence="4">ATCC 51981 / MP145</strain>
    </source>
</reference>
<evidence type="ECO:0000313" key="3">
    <source>
        <dbReference type="EMBL" id="ADE19534.1"/>
    </source>
</evidence>
<dbReference type="Gene3D" id="3.30.300.20">
    <property type="match status" value="1"/>
</dbReference>
<dbReference type="InterPro" id="IPR000238">
    <property type="entry name" value="RbfA"/>
</dbReference>
<proteinExistence type="inferred from homology"/>
<dbReference type="Pfam" id="PF02033">
    <property type="entry name" value="RBFA"/>
    <property type="match status" value="1"/>
</dbReference>
<dbReference type="AlphaFoldDB" id="D5E5T7"/>
<name>D5E5T7_MYCCM</name>
<dbReference type="EMBL" id="CP001991">
    <property type="protein sequence ID" value="ADE19534.1"/>
    <property type="molecule type" value="Genomic_DNA"/>
</dbReference>
<dbReference type="GO" id="GO:0030490">
    <property type="term" value="P:maturation of SSU-rRNA"/>
    <property type="evidence" value="ECO:0007669"/>
    <property type="project" value="UniProtKB-UniRule"/>
</dbReference>
<dbReference type="Proteomes" id="UP000001845">
    <property type="component" value="Chromosome"/>
</dbReference>
<dbReference type="GO" id="GO:0043024">
    <property type="term" value="F:ribosomal small subunit binding"/>
    <property type="evidence" value="ECO:0007669"/>
    <property type="project" value="TreeGrafter"/>
</dbReference>
<dbReference type="InterPro" id="IPR015946">
    <property type="entry name" value="KH_dom-like_a/b"/>
</dbReference>
<dbReference type="KEGG" id="mcd:MCRO_0508"/>
<organism evidence="3 4">
    <name type="scientific">Mycoplasma crocodyli (strain ATCC 51981 / MP145)</name>
    <dbReference type="NCBI Taxonomy" id="512564"/>
    <lineage>
        <taxon>Bacteria</taxon>
        <taxon>Bacillati</taxon>
        <taxon>Mycoplasmatota</taxon>
        <taxon>Mollicutes</taxon>
        <taxon>Mycoplasmataceae</taxon>
        <taxon>Mycoplasma</taxon>
    </lineage>
</organism>
<evidence type="ECO:0000256" key="1">
    <source>
        <dbReference type="ARBA" id="ARBA00022517"/>
    </source>
</evidence>
<dbReference type="STRING" id="512564.MCRO_0508"/>
<dbReference type="InterPro" id="IPR020053">
    <property type="entry name" value="Ribosome-bd_factorA_CS"/>
</dbReference>
<dbReference type="eggNOG" id="COG0858">
    <property type="taxonomic scope" value="Bacteria"/>
</dbReference>
<dbReference type="PANTHER" id="PTHR33515:SF1">
    <property type="entry name" value="RIBOSOME-BINDING FACTOR A, CHLOROPLASTIC-RELATED"/>
    <property type="match status" value="1"/>
</dbReference>
<dbReference type="RefSeq" id="WP_013054311.1">
    <property type="nucleotide sequence ID" value="NC_014014.1"/>
</dbReference>
<dbReference type="GO" id="GO:0005829">
    <property type="term" value="C:cytosol"/>
    <property type="evidence" value="ECO:0007669"/>
    <property type="project" value="TreeGrafter"/>
</dbReference>
<reference evidence="4" key="1">
    <citation type="submission" date="2010-03" db="EMBL/GenBank/DDBJ databases">
        <title>The complete genome of Mycoplasma crocodyli MP145.</title>
        <authorList>
            <person name="Glass J.I."/>
            <person name="Durkin A.S."/>
            <person name="Hostetler J."/>
            <person name="Jackson J."/>
            <person name="Johnson J."/>
            <person name="May M.A."/>
            <person name="Paralanov V."/>
            <person name="Radune D."/>
            <person name="Szczypinski B."/>
            <person name="Brown D.R."/>
        </authorList>
    </citation>
    <scope>NUCLEOTIDE SEQUENCE [LARGE SCALE GENOMIC DNA]</scope>
    <source>
        <strain evidence="4">ATCC 51981 / MP145</strain>
    </source>
</reference>
<reference key="2">
    <citation type="submission" date="2010-03" db="EMBL/GenBank/DDBJ databases">
        <authorList>
            <person name="Ma Z."/>
            <person name="Wang X."/>
            <person name="Liu H."/>
        </authorList>
    </citation>
    <scope>NUCLEOTIDE SEQUENCE</scope>
    <source>
        <strain>MP145</strain>
    </source>
</reference>
<comment type="function">
    <text evidence="2">One of several proteins that assist in the late maturation steps of the functional core of the 30S ribosomal subunit. Associates with free 30S ribosomal subunits (but not with 30S subunits that are part of 70S ribosomes or polysomes). Required for efficient processing of 16S rRNA. May interact with the 5'-terminal helix region of 16S rRNA.</text>
</comment>
<comment type="subcellular location">
    <subcellularLocation>
        <location evidence="2">Cytoplasm</location>
    </subcellularLocation>
</comment>
<dbReference type="InterPro" id="IPR023799">
    <property type="entry name" value="RbfA_dom_sf"/>
</dbReference>
<dbReference type="HOGENOM" id="CLU_089475_3_2_14"/>
<comment type="similarity">
    <text evidence="2">Belongs to the RbfA family.</text>
</comment>
<dbReference type="OrthoDB" id="384689at2"/>